<dbReference type="Proteomes" id="UP001447188">
    <property type="component" value="Unassembled WGS sequence"/>
</dbReference>
<dbReference type="Pfam" id="PF00149">
    <property type="entry name" value="Metallophos"/>
    <property type="match status" value="1"/>
</dbReference>
<gene>
    <name evidence="2" type="primary">DCR2</name>
    <name evidence="2" type="ORF">Q9L58_001813</name>
</gene>
<dbReference type="PANTHER" id="PTHR32440:SF0">
    <property type="entry name" value="PHOSPHATASE DCR2-RELATED"/>
    <property type="match status" value="1"/>
</dbReference>
<evidence type="ECO:0000313" key="3">
    <source>
        <dbReference type="Proteomes" id="UP001447188"/>
    </source>
</evidence>
<dbReference type="Gene3D" id="3.60.21.10">
    <property type="match status" value="1"/>
</dbReference>
<evidence type="ECO:0000313" key="2">
    <source>
        <dbReference type="EMBL" id="KAL0639127.1"/>
    </source>
</evidence>
<comment type="caution">
    <text evidence="2">The sequence shown here is derived from an EMBL/GenBank/DDBJ whole genome shotgun (WGS) entry which is preliminary data.</text>
</comment>
<evidence type="ECO:0000259" key="1">
    <source>
        <dbReference type="Pfam" id="PF00149"/>
    </source>
</evidence>
<proteinExistence type="predicted"/>
<reference evidence="2 3" key="1">
    <citation type="submission" date="2024-02" db="EMBL/GenBank/DDBJ databases">
        <title>Discinaceae phylogenomics.</title>
        <authorList>
            <person name="Dirks A.C."/>
            <person name="James T.Y."/>
        </authorList>
    </citation>
    <scope>NUCLEOTIDE SEQUENCE [LARGE SCALE GENOMIC DNA]</scope>
    <source>
        <strain evidence="2 3">ACD0624</strain>
    </source>
</reference>
<name>A0ABR3GT75_9PEZI</name>
<accession>A0ABR3GT75</accession>
<dbReference type="EMBL" id="JBBBZM010000014">
    <property type="protein sequence ID" value="KAL0639127.1"/>
    <property type="molecule type" value="Genomic_DNA"/>
</dbReference>
<sequence>MARRIVRTIVQLICLSVLLVTAVFFLDLRYRLLPPRLHNLLPEHHAGSVITDITYHSCSRVAILSDCTLNPQEGWIRINKDVHLNQGWVKQGYIHIKRKKEEELDILAGERLVVDIRVGRLEPPTENGIKWETRPGGIWIKRQTKIVDDAVTGVDVLFGVDAVEVRPGWMMREGSLTSGENARITLRKGQPVEVVKPVLRLKNHKFKIIQISDLHLSTGTGHCRDAEPPSSVAGCEADPRTLDFIAKILDEEKPDFAVLSGDQVNGDTAPDAQSAIFKFAEPFVKRNIPYATILGNHDDEGNLSREEIMKITSILPYSLSEVGPRLGGVTKDKKGREGREGGVGNYYVEVKTQKGDHSAITIYFFDTHSYSSDEKNYGGYDWVKPPQIEWFKKTHASLKDHASGYSFVHLNMAFIHIPLPEYRRPGAPMVGKYRERPTAPKFNSGFKDVLANADVSVVSAGHDHANEYCMLDQEGEKMKMWMCYAGGSGFGGYGGYGGYHRRVRIFEIDSPADRITTWKRVEYGETDKRIDEQILVEGGAVVQHNV</sequence>
<dbReference type="InterPro" id="IPR029052">
    <property type="entry name" value="Metallo-depent_PP-like"/>
</dbReference>
<dbReference type="CDD" id="cd07383">
    <property type="entry name" value="MPP_Dcr2"/>
    <property type="match status" value="1"/>
</dbReference>
<dbReference type="SUPFAM" id="SSF56300">
    <property type="entry name" value="Metallo-dependent phosphatases"/>
    <property type="match status" value="1"/>
</dbReference>
<protein>
    <submittedName>
        <fullName evidence="2">Phosphatase dcr2</fullName>
    </submittedName>
</protein>
<dbReference type="PANTHER" id="PTHR32440">
    <property type="entry name" value="PHOSPHATASE DCR2-RELATED-RELATED"/>
    <property type="match status" value="1"/>
</dbReference>
<organism evidence="2 3">
    <name type="scientific">Discina gigas</name>
    <dbReference type="NCBI Taxonomy" id="1032678"/>
    <lineage>
        <taxon>Eukaryota</taxon>
        <taxon>Fungi</taxon>
        <taxon>Dikarya</taxon>
        <taxon>Ascomycota</taxon>
        <taxon>Pezizomycotina</taxon>
        <taxon>Pezizomycetes</taxon>
        <taxon>Pezizales</taxon>
        <taxon>Discinaceae</taxon>
        <taxon>Discina</taxon>
    </lineage>
</organism>
<dbReference type="InterPro" id="IPR004843">
    <property type="entry name" value="Calcineurin-like_PHP"/>
</dbReference>
<feature type="domain" description="Calcineurin-like phosphoesterase" evidence="1">
    <location>
        <begin position="206"/>
        <end position="465"/>
    </location>
</feature>
<keyword evidence="3" id="KW-1185">Reference proteome</keyword>